<evidence type="ECO:0000313" key="2">
    <source>
        <dbReference type="EMBL" id="KAF8786004.1"/>
    </source>
</evidence>
<dbReference type="AlphaFoldDB" id="A0A8T0F478"/>
<keyword evidence="3" id="KW-1185">Reference proteome</keyword>
<reference evidence="2" key="1">
    <citation type="journal article" date="2020" name="bioRxiv">
        <title>Chromosome-level reference genome of the European wasp spider Argiope bruennichi: a resource for studies on range expansion and evolutionary adaptation.</title>
        <authorList>
            <person name="Sheffer M.M."/>
            <person name="Hoppe A."/>
            <person name="Krehenwinkel H."/>
            <person name="Uhl G."/>
            <person name="Kuss A.W."/>
            <person name="Jensen L."/>
            <person name="Jensen C."/>
            <person name="Gillespie R.G."/>
            <person name="Hoff K.J."/>
            <person name="Prost S."/>
        </authorList>
    </citation>
    <scope>NUCLEOTIDE SEQUENCE</scope>
</reference>
<evidence type="ECO:0000313" key="3">
    <source>
        <dbReference type="Proteomes" id="UP000807504"/>
    </source>
</evidence>
<protein>
    <submittedName>
        <fullName evidence="2">Uncharacterized protein</fullName>
    </submittedName>
</protein>
<dbReference type="Proteomes" id="UP000807504">
    <property type="component" value="Unassembled WGS sequence"/>
</dbReference>
<sequence length="69" mass="8024">MTRDSERAEPEAKAKAEKAKLETKLRNERTNLRLHFTISANAFDEIHQKIDNEKDIHIQHSKVIEKAEA</sequence>
<proteinExistence type="predicted"/>
<gene>
    <name evidence="2" type="ORF">HNY73_011484</name>
</gene>
<name>A0A8T0F478_ARGBR</name>
<feature type="region of interest" description="Disordered" evidence="1">
    <location>
        <begin position="1"/>
        <end position="22"/>
    </location>
</feature>
<organism evidence="2 3">
    <name type="scientific">Argiope bruennichi</name>
    <name type="common">Wasp spider</name>
    <name type="synonym">Aranea bruennichi</name>
    <dbReference type="NCBI Taxonomy" id="94029"/>
    <lineage>
        <taxon>Eukaryota</taxon>
        <taxon>Metazoa</taxon>
        <taxon>Ecdysozoa</taxon>
        <taxon>Arthropoda</taxon>
        <taxon>Chelicerata</taxon>
        <taxon>Arachnida</taxon>
        <taxon>Araneae</taxon>
        <taxon>Araneomorphae</taxon>
        <taxon>Entelegynae</taxon>
        <taxon>Araneoidea</taxon>
        <taxon>Araneidae</taxon>
        <taxon>Argiope</taxon>
    </lineage>
</organism>
<comment type="caution">
    <text evidence="2">The sequence shown here is derived from an EMBL/GenBank/DDBJ whole genome shotgun (WGS) entry which is preliminary data.</text>
</comment>
<accession>A0A8T0F478</accession>
<reference evidence="2" key="2">
    <citation type="submission" date="2020-06" db="EMBL/GenBank/DDBJ databases">
        <authorList>
            <person name="Sheffer M."/>
        </authorList>
    </citation>
    <scope>NUCLEOTIDE SEQUENCE</scope>
</reference>
<evidence type="ECO:0000256" key="1">
    <source>
        <dbReference type="SAM" id="MobiDB-lite"/>
    </source>
</evidence>
<dbReference type="EMBL" id="JABXBU010000030">
    <property type="protein sequence ID" value="KAF8786004.1"/>
    <property type="molecule type" value="Genomic_DNA"/>
</dbReference>